<evidence type="ECO:0000313" key="3">
    <source>
        <dbReference type="Proteomes" id="UP001152622"/>
    </source>
</evidence>
<dbReference type="AlphaFoldDB" id="A0A9Q1J9N4"/>
<organism evidence="2 3">
    <name type="scientific">Synaphobranchus kaupii</name>
    <name type="common">Kaup's arrowtooth eel</name>
    <dbReference type="NCBI Taxonomy" id="118154"/>
    <lineage>
        <taxon>Eukaryota</taxon>
        <taxon>Metazoa</taxon>
        <taxon>Chordata</taxon>
        <taxon>Craniata</taxon>
        <taxon>Vertebrata</taxon>
        <taxon>Euteleostomi</taxon>
        <taxon>Actinopterygii</taxon>
        <taxon>Neopterygii</taxon>
        <taxon>Teleostei</taxon>
        <taxon>Anguilliformes</taxon>
        <taxon>Synaphobranchidae</taxon>
        <taxon>Synaphobranchus</taxon>
    </lineage>
</organism>
<name>A0A9Q1J9N4_SYNKA</name>
<keyword evidence="3" id="KW-1185">Reference proteome</keyword>
<dbReference type="EMBL" id="JAINUF010000002">
    <property type="protein sequence ID" value="KAJ8374748.1"/>
    <property type="molecule type" value="Genomic_DNA"/>
</dbReference>
<dbReference type="Proteomes" id="UP001152622">
    <property type="component" value="Chromosome 2"/>
</dbReference>
<reference evidence="2" key="1">
    <citation type="journal article" date="2023" name="Science">
        <title>Genome structures resolve the early diversification of teleost fishes.</title>
        <authorList>
            <person name="Parey E."/>
            <person name="Louis A."/>
            <person name="Montfort J."/>
            <person name="Bouchez O."/>
            <person name="Roques C."/>
            <person name="Iampietro C."/>
            <person name="Lluch J."/>
            <person name="Castinel A."/>
            <person name="Donnadieu C."/>
            <person name="Desvignes T."/>
            <person name="Floi Bucao C."/>
            <person name="Jouanno E."/>
            <person name="Wen M."/>
            <person name="Mejri S."/>
            <person name="Dirks R."/>
            <person name="Jansen H."/>
            <person name="Henkel C."/>
            <person name="Chen W.J."/>
            <person name="Zahm M."/>
            <person name="Cabau C."/>
            <person name="Klopp C."/>
            <person name="Thompson A.W."/>
            <person name="Robinson-Rechavi M."/>
            <person name="Braasch I."/>
            <person name="Lecointre G."/>
            <person name="Bobe J."/>
            <person name="Postlethwait J.H."/>
            <person name="Berthelot C."/>
            <person name="Roest Crollius H."/>
            <person name="Guiguen Y."/>
        </authorList>
    </citation>
    <scope>NUCLEOTIDE SEQUENCE</scope>
    <source>
        <strain evidence="2">WJC10195</strain>
    </source>
</reference>
<feature type="region of interest" description="Disordered" evidence="1">
    <location>
        <begin position="47"/>
        <end position="111"/>
    </location>
</feature>
<evidence type="ECO:0000256" key="1">
    <source>
        <dbReference type="SAM" id="MobiDB-lite"/>
    </source>
</evidence>
<proteinExistence type="predicted"/>
<evidence type="ECO:0000313" key="2">
    <source>
        <dbReference type="EMBL" id="KAJ8374748.1"/>
    </source>
</evidence>
<protein>
    <submittedName>
        <fullName evidence="2">Uncharacterized protein</fullName>
    </submittedName>
</protein>
<accession>A0A9Q1J9N4</accession>
<sequence length="163" mass="17783">MAAAYQHDCRSSPKEQACGRLWMAVGERTGRHPFQWSLQPVPKVQGVERDEGSLSTVPVYGLQPRPGAPWERTPSSRASAEGTRAERAQKEVGVTTLPRPSGDTRVPRSFFPARRRGVQTCPRPSRLTCAHTGRPCSACPHRLPLAHGIDMLSNKAATCSPCS</sequence>
<gene>
    <name evidence="2" type="ORF">SKAU_G00053280</name>
</gene>
<comment type="caution">
    <text evidence="2">The sequence shown here is derived from an EMBL/GenBank/DDBJ whole genome shotgun (WGS) entry which is preliminary data.</text>
</comment>